<evidence type="ECO:0000256" key="2">
    <source>
        <dbReference type="ARBA" id="ARBA00004123"/>
    </source>
</evidence>
<evidence type="ECO:0000256" key="5">
    <source>
        <dbReference type="ARBA" id="ARBA00022737"/>
    </source>
</evidence>
<dbReference type="PROSITE" id="PS00028">
    <property type="entry name" value="ZINC_FINGER_C2H2_1"/>
    <property type="match status" value="4"/>
</dbReference>
<dbReference type="GO" id="GO:0003677">
    <property type="term" value="F:DNA binding"/>
    <property type="evidence" value="ECO:0007669"/>
    <property type="project" value="UniProtKB-KW"/>
</dbReference>
<dbReference type="SUPFAM" id="SSF57667">
    <property type="entry name" value="beta-beta-alpha zinc fingers"/>
    <property type="match status" value="2"/>
</dbReference>
<feature type="compositionally biased region" description="Basic and acidic residues" evidence="13">
    <location>
        <begin position="483"/>
        <end position="492"/>
    </location>
</feature>
<dbReference type="OrthoDB" id="5305647at2759"/>
<keyword evidence="10" id="KW-0804">Transcription</keyword>
<comment type="similarity">
    <text evidence="3">Belongs to the krueppel C2H2-type zinc-finger protein family.</text>
</comment>
<dbReference type="InterPro" id="IPR050331">
    <property type="entry name" value="Zinc_finger"/>
</dbReference>
<keyword evidence="8" id="KW-0805">Transcription regulation</keyword>
<protein>
    <recommendedName>
        <fullName evidence="14">C2H2-type domain-containing protein</fullName>
    </recommendedName>
</protein>
<dbReference type="GO" id="GO:0005634">
    <property type="term" value="C:nucleus"/>
    <property type="evidence" value="ECO:0007669"/>
    <property type="project" value="UniProtKB-SubCell"/>
</dbReference>
<evidence type="ECO:0000256" key="13">
    <source>
        <dbReference type="SAM" id="MobiDB-lite"/>
    </source>
</evidence>
<comment type="caution">
    <text evidence="15">The sequence shown here is derived from an EMBL/GenBank/DDBJ whole genome shotgun (WGS) entry which is preliminary data.</text>
</comment>
<evidence type="ECO:0000256" key="7">
    <source>
        <dbReference type="ARBA" id="ARBA00022833"/>
    </source>
</evidence>
<dbReference type="PANTHER" id="PTHR16515:SF66">
    <property type="entry name" value="C2H2-TYPE DOMAIN-CONTAINING PROTEIN"/>
    <property type="match status" value="1"/>
</dbReference>
<accession>A0A9D4GRB6</accession>
<dbReference type="Pfam" id="PF00096">
    <property type="entry name" value="zf-C2H2"/>
    <property type="match status" value="3"/>
</dbReference>
<evidence type="ECO:0000256" key="1">
    <source>
        <dbReference type="ARBA" id="ARBA00003767"/>
    </source>
</evidence>
<comment type="subcellular location">
    <subcellularLocation>
        <location evidence="2">Nucleus</location>
    </subcellularLocation>
</comment>
<dbReference type="Proteomes" id="UP000828390">
    <property type="component" value="Unassembled WGS sequence"/>
</dbReference>
<dbReference type="AlphaFoldDB" id="A0A9D4GRB6"/>
<proteinExistence type="inferred from homology"/>
<dbReference type="SMART" id="SM00355">
    <property type="entry name" value="ZnF_C2H2"/>
    <property type="match status" value="4"/>
</dbReference>
<feature type="compositionally biased region" description="Polar residues" evidence="13">
    <location>
        <begin position="331"/>
        <end position="347"/>
    </location>
</feature>
<feature type="compositionally biased region" description="Low complexity" evidence="13">
    <location>
        <begin position="235"/>
        <end position="245"/>
    </location>
</feature>
<keyword evidence="7" id="KW-0862">Zinc</keyword>
<feature type="domain" description="C2H2-type" evidence="14">
    <location>
        <begin position="111"/>
        <end position="138"/>
    </location>
</feature>
<dbReference type="InterPro" id="IPR013087">
    <property type="entry name" value="Znf_C2H2_type"/>
</dbReference>
<feature type="domain" description="C2H2-type" evidence="14">
    <location>
        <begin position="167"/>
        <end position="196"/>
    </location>
</feature>
<reference evidence="15" key="1">
    <citation type="journal article" date="2019" name="bioRxiv">
        <title>The Genome of the Zebra Mussel, Dreissena polymorpha: A Resource for Invasive Species Research.</title>
        <authorList>
            <person name="McCartney M.A."/>
            <person name="Auch B."/>
            <person name="Kono T."/>
            <person name="Mallez S."/>
            <person name="Zhang Y."/>
            <person name="Obille A."/>
            <person name="Becker A."/>
            <person name="Abrahante J.E."/>
            <person name="Garbe J."/>
            <person name="Badalamenti J.P."/>
            <person name="Herman A."/>
            <person name="Mangelson H."/>
            <person name="Liachko I."/>
            <person name="Sullivan S."/>
            <person name="Sone E.D."/>
            <person name="Koren S."/>
            <person name="Silverstein K.A.T."/>
            <person name="Beckman K.B."/>
            <person name="Gohl D.M."/>
        </authorList>
    </citation>
    <scope>NUCLEOTIDE SEQUENCE</scope>
    <source>
        <strain evidence="15">Duluth1</strain>
        <tissue evidence="15">Whole animal</tissue>
    </source>
</reference>
<feature type="compositionally biased region" description="Polar residues" evidence="13">
    <location>
        <begin position="67"/>
        <end position="81"/>
    </location>
</feature>
<evidence type="ECO:0000256" key="8">
    <source>
        <dbReference type="ARBA" id="ARBA00023015"/>
    </source>
</evidence>
<dbReference type="InterPro" id="IPR036236">
    <property type="entry name" value="Znf_C2H2_sf"/>
</dbReference>
<comment type="function">
    <text evidence="1">May be involved in transcriptional regulation.</text>
</comment>
<evidence type="ECO:0000313" key="16">
    <source>
        <dbReference type="Proteomes" id="UP000828390"/>
    </source>
</evidence>
<dbReference type="PANTHER" id="PTHR16515">
    <property type="entry name" value="PR DOMAIN ZINC FINGER PROTEIN"/>
    <property type="match status" value="1"/>
</dbReference>
<dbReference type="FunFam" id="3.30.160.60:FF:000226">
    <property type="entry name" value="Zinc finger protein 236 variant"/>
    <property type="match status" value="1"/>
</dbReference>
<keyword evidence="4" id="KW-0479">Metal-binding</keyword>
<evidence type="ECO:0000256" key="3">
    <source>
        <dbReference type="ARBA" id="ARBA00006991"/>
    </source>
</evidence>
<feature type="domain" description="C2H2-type" evidence="14">
    <location>
        <begin position="139"/>
        <end position="166"/>
    </location>
</feature>
<evidence type="ECO:0000256" key="4">
    <source>
        <dbReference type="ARBA" id="ARBA00022723"/>
    </source>
</evidence>
<dbReference type="PROSITE" id="PS50157">
    <property type="entry name" value="ZINC_FINGER_C2H2_2"/>
    <property type="match status" value="4"/>
</dbReference>
<sequence>MASHEHQEYSTYSETGNQQSAFYSRIKLNNDDEIRLSDHQAQELVGKAEIHSQNLQSQQLSDQQNLASPSQVSSTTSTNLSMVARSDDMNSSGDDLDLSGDTSKRHSDRQHICMTCFKAFRNKPQLSQHELVHNNMRKHVCSYCDKSFKQICHLNQHMRVHTGERPYKCDVEGCGRSFAQLSNLNHHKKNHEEHVKRDIARQFRCEVCDRSYATKQSLNTHIQKLHTNLKSPEGSITSPIVSPSPVKKRKSVSKDLQASEIQTNLPEIEDAFMLECESISDHDPDDDLPTQVKVKPRFMATKSNLMVRIGTPSGERDRNQGPRTTLPLPFSLNQGSPVSTGQKGQDSFVPSMSGVQMSFSQLAYSQSNVIMSPSEQRALRMASEAERKVIQSRLHGKESDGAYLQSDQRLLARHGEGIDERMQKFSDEGFLHSSEHPTHNLYDKLHNLHESRSIENSQLPVSAHMAPNEVPSRVTHHYPKMSNQDHEQRVSDSPHSFSHSFSTNDRQGEYQLNQY</sequence>
<feature type="compositionally biased region" description="Low complexity" evidence="13">
    <location>
        <begin position="493"/>
        <end position="502"/>
    </location>
</feature>
<gene>
    <name evidence="15" type="ORF">DPMN_123296</name>
</gene>
<dbReference type="GO" id="GO:0010468">
    <property type="term" value="P:regulation of gene expression"/>
    <property type="evidence" value="ECO:0007669"/>
    <property type="project" value="TreeGrafter"/>
</dbReference>
<dbReference type="EMBL" id="JAIWYP010000005">
    <property type="protein sequence ID" value="KAH3821532.1"/>
    <property type="molecule type" value="Genomic_DNA"/>
</dbReference>
<name>A0A9D4GRB6_DREPO</name>
<evidence type="ECO:0000256" key="11">
    <source>
        <dbReference type="ARBA" id="ARBA00023242"/>
    </source>
</evidence>
<evidence type="ECO:0000256" key="12">
    <source>
        <dbReference type="PROSITE-ProRule" id="PRU00042"/>
    </source>
</evidence>
<feature type="region of interest" description="Disordered" evidence="13">
    <location>
        <begin position="482"/>
        <end position="515"/>
    </location>
</feature>
<evidence type="ECO:0000256" key="9">
    <source>
        <dbReference type="ARBA" id="ARBA00023125"/>
    </source>
</evidence>
<keyword evidence="16" id="KW-1185">Reference proteome</keyword>
<evidence type="ECO:0000256" key="6">
    <source>
        <dbReference type="ARBA" id="ARBA00022771"/>
    </source>
</evidence>
<keyword evidence="5" id="KW-0677">Repeat</keyword>
<keyword evidence="11" id="KW-0539">Nucleus</keyword>
<reference evidence="15" key="2">
    <citation type="submission" date="2020-11" db="EMBL/GenBank/DDBJ databases">
        <authorList>
            <person name="McCartney M.A."/>
            <person name="Auch B."/>
            <person name="Kono T."/>
            <person name="Mallez S."/>
            <person name="Becker A."/>
            <person name="Gohl D.M."/>
            <person name="Silverstein K.A.T."/>
            <person name="Koren S."/>
            <person name="Bechman K.B."/>
            <person name="Herman A."/>
            <person name="Abrahante J.E."/>
            <person name="Garbe J."/>
        </authorList>
    </citation>
    <scope>NUCLEOTIDE SEQUENCE</scope>
    <source>
        <strain evidence="15">Duluth1</strain>
        <tissue evidence="15">Whole animal</tissue>
    </source>
</reference>
<keyword evidence="6 12" id="KW-0863">Zinc-finger</keyword>
<feature type="region of interest" description="Disordered" evidence="13">
    <location>
        <begin position="230"/>
        <end position="260"/>
    </location>
</feature>
<feature type="compositionally biased region" description="Low complexity" evidence="13">
    <location>
        <begin position="55"/>
        <end position="66"/>
    </location>
</feature>
<feature type="region of interest" description="Disordered" evidence="13">
    <location>
        <begin position="309"/>
        <end position="347"/>
    </location>
</feature>
<dbReference type="FunFam" id="3.30.160.60:FF:000125">
    <property type="entry name" value="Putative zinc finger protein 143"/>
    <property type="match status" value="1"/>
</dbReference>
<keyword evidence="9" id="KW-0238">DNA-binding</keyword>
<dbReference type="Gene3D" id="3.30.160.60">
    <property type="entry name" value="Classic Zinc Finger"/>
    <property type="match status" value="3"/>
</dbReference>
<evidence type="ECO:0000313" key="15">
    <source>
        <dbReference type="EMBL" id="KAH3821532.1"/>
    </source>
</evidence>
<feature type="domain" description="C2H2-type" evidence="14">
    <location>
        <begin position="203"/>
        <end position="231"/>
    </location>
</feature>
<evidence type="ECO:0000259" key="14">
    <source>
        <dbReference type="PROSITE" id="PS50157"/>
    </source>
</evidence>
<organism evidence="15 16">
    <name type="scientific">Dreissena polymorpha</name>
    <name type="common">Zebra mussel</name>
    <name type="synonym">Mytilus polymorpha</name>
    <dbReference type="NCBI Taxonomy" id="45954"/>
    <lineage>
        <taxon>Eukaryota</taxon>
        <taxon>Metazoa</taxon>
        <taxon>Spiralia</taxon>
        <taxon>Lophotrochozoa</taxon>
        <taxon>Mollusca</taxon>
        <taxon>Bivalvia</taxon>
        <taxon>Autobranchia</taxon>
        <taxon>Heteroconchia</taxon>
        <taxon>Euheterodonta</taxon>
        <taxon>Imparidentia</taxon>
        <taxon>Neoheterodontei</taxon>
        <taxon>Myida</taxon>
        <taxon>Dreissenoidea</taxon>
        <taxon>Dreissenidae</taxon>
        <taxon>Dreissena</taxon>
    </lineage>
</organism>
<evidence type="ECO:0000256" key="10">
    <source>
        <dbReference type="ARBA" id="ARBA00023163"/>
    </source>
</evidence>
<feature type="region of interest" description="Disordered" evidence="13">
    <location>
        <begin position="55"/>
        <end position="105"/>
    </location>
</feature>
<dbReference type="GO" id="GO:0008270">
    <property type="term" value="F:zinc ion binding"/>
    <property type="evidence" value="ECO:0007669"/>
    <property type="project" value="UniProtKB-KW"/>
</dbReference>